<keyword evidence="1" id="KW-1133">Transmembrane helix</keyword>
<protein>
    <recommendedName>
        <fullName evidence="2">DUF4350 domain-containing protein</fullName>
    </recommendedName>
</protein>
<dbReference type="OrthoDB" id="478871at2"/>
<feature type="domain" description="DUF4350" evidence="2">
    <location>
        <begin position="52"/>
        <end position="204"/>
    </location>
</feature>
<dbReference type="eggNOG" id="ENOG502Z89S">
    <property type="taxonomic scope" value="Bacteria"/>
</dbReference>
<dbReference type="AlphaFoldDB" id="B8HNK0"/>
<dbReference type="Pfam" id="PF14258">
    <property type="entry name" value="DUF4350"/>
    <property type="match status" value="1"/>
</dbReference>
<dbReference type="STRING" id="395961.Cyan7425_1357"/>
<gene>
    <name evidence="3" type="ordered locus">Cyan7425_1357</name>
</gene>
<keyword evidence="1" id="KW-0812">Transmembrane</keyword>
<dbReference type="KEGG" id="cyn:Cyan7425_1357"/>
<evidence type="ECO:0000313" key="3">
    <source>
        <dbReference type="EMBL" id="ACL43731.1"/>
    </source>
</evidence>
<sequence length="383" mass="43210">MSLSTASPPLTLDPSRSPLRSRRTWIFIVLGMLALVFLVFLSAPTSKDGSTYLRSPTGYSEWYGYMLEQGNSVKRWQRSYEHLEGTGQTLVQVWGGTPDALSVWKLQEWVGKGNTLVRLSWWGDLTNAPFSSALNSPMGPVVVETTRRFTSSSGGKTLLQDRGGAVVRMNRLEQGQIIDITYPWLAANAYQKQRSNYEFLARLVQYRGGTIWVDEWLHGYRDSEKSTDAEQSDRTVFDYLLQTPVVILAAQAIVLLLLLIWDRNRRFGPILTLKPPQTANSERYIQALAGVLNTARHTHFVVEQLGERFRLELAIALGITADQSPTSPLPDDEQLAQLWASRTGHSPQELVSLLQQSRNHQRLTDRDLLIWTKKANAIIAKTI</sequence>
<accession>B8HNK0</accession>
<organism evidence="3">
    <name type="scientific">Cyanothece sp. (strain PCC 7425 / ATCC 29141)</name>
    <dbReference type="NCBI Taxonomy" id="395961"/>
    <lineage>
        <taxon>Bacteria</taxon>
        <taxon>Bacillati</taxon>
        <taxon>Cyanobacteriota</taxon>
        <taxon>Cyanophyceae</taxon>
        <taxon>Gomontiellales</taxon>
        <taxon>Cyanothecaceae</taxon>
        <taxon>Cyanothece</taxon>
    </lineage>
</organism>
<evidence type="ECO:0000259" key="2">
    <source>
        <dbReference type="Pfam" id="PF14258"/>
    </source>
</evidence>
<proteinExistence type="predicted"/>
<dbReference type="InterPro" id="IPR025646">
    <property type="entry name" value="DUF4350"/>
</dbReference>
<dbReference type="EMBL" id="CP001344">
    <property type="protein sequence ID" value="ACL43731.1"/>
    <property type="molecule type" value="Genomic_DNA"/>
</dbReference>
<evidence type="ECO:0000256" key="1">
    <source>
        <dbReference type="SAM" id="Phobius"/>
    </source>
</evidence>
<reference evidence="3" key="1">
    <citation type="submission" date="2009-01" db="EMBL/GenBank/DDBJ databases">
        <title>Complete sequence of chromosome Cyanothece sp. PCC 7425.</title>
        <authorList>
            <consortium name="US DOE Joint Genome Institute"/>
            <person name="Lucas S."/>
            <person name="Copeland A."/>
            <person name="Lapidus A."/>
            <person name="Glavina del Rio T."/>
            <person name="Dalin E."/>
            <person name="Tice H."/>
            <person name="Bruce D."/>
            <person name="Goodwin L."/>
            <person name="Pitluck S."/>
            <person name="Sims D."/>
            <person name="Meineke L."/>
            <person name="Brettin T."/>
            <person name="Detter J.C."/>
            <person name="Han C."/>
            <person name="Larimer F."/>
            <person name="Land M."/>
            <person name="Hauser L."/>
            <person name="Kyrpides N."/>
            <person name="Ovchinnikova G."/>
            <person name="Liberton M."/>
            <person name="Stoeckel J."/>
            <person name="Banerjee A."/>
            <person name="Singh A."/>
            <person name="Page L."/>
            <person name="Sato H."/>
            <person name="Zhao L."/>
            <person name="Sherman L."/>
            <person name="Pakrasi H."/>
            <person name="Richardson P."/>
        </authorList>
    </citation>
    <scope>NUCLEOTIDE SEQUENCE</scope>
    <source>
        <strain evidence="3">PCC 7425</strain>
    </source>
</reference>
<feature type="transmembrane region" description="Helical" evidence="1">
    <location>
        <begin position="25"/>
        <end position="43"/>
    </location>
</feature>
<dbReference type="HOGENOM" id="CLU_764693_0_0_3"/>
<feature type="transmembrane region" description="Helical" evidence="1">
    <location>
        <begin position="239"/>
        <end position="261"/>
    </location>
</feature>
<keyword evidence="1" id="KW-0472">Membrane</keyword>
<name>B8HNK0_CYAP4</name>